<organism evidence="3 5">
    <name type="scientific">Lysinibacillus fusiformis</name>
    <dbReference type="NCBI Taxonomy" id="28031"/>
    <lineage>
        <taxon>Bacteria</taxon>
        <taxon>Bacillati</taxon>
        <taxon>Bacillota</taxon>
        <taxon>Bacilli</taxon>
        <taxon>Bacillales</taxon>
        <taxon>Bacillaceae</taxon>
        <taxon>Lysinibacillus</taxon>
    </lineage>
</organism>
<name>A0A1E4R3W4_9BACI</name>
<dbReference type="PANTHER" id="PTHR33219">
    <property type="entry name" value="YLMG HOMOLOG PROTEIN 2, CHLOROPLASTIC"/>
    <property type="match status" value="1"/>
</dbReference>
<evidence type="ECO:0000313" key="5">
    <source>
        <dbReference type="Proteomes" id="UP000094784"/>
    </source>
</evidence>
<gene>
    <name evidence="3" type="ORF">BG258_04055</name>
    <name evidence="4" type="ORF">SAMN02787113_01170</name>
</gene>
<reference evidence="3 5" key="1">
    <citation type="submission" date="2016-09" db="EMBL/GenBank/DDBJ databases">
        <title>Draft genome sequence of the soil isolate, Lysinibacillus fusiformis M5, a potential hypoxanthine producer.</title>
        <authorList>
            <person name="Gallegos-Monterrosa R."/>
            <person name="Maroti G."/>
            <person name="Balint B."/>
            <person name="Kovacs A.T."/>
        </authorList>
    </citation>
    <scope>NUCLEOTIDE SEQUENCE [LARGE SCALE GENOMIC DNA]</scope>
    <source>
        <strain evidence="3 5">M5</strain>
    </source>
</reference>
<dbReference type="GeneID" id="29442703"/>
<dbReference type="AlphaFoldDB" id="A0A1E4R3W4"/>
<dbReference type="Proteomes" id="UP000199410">
    <property type="component" value="Unassembled WGS sequence"/>
</dbReference>
<dbReference type="PANTHER" id="PTHR33219:SF14">
    <property type="entry name" value="PROTEIN COFACTOR ASSEMBLY OF COMPLEX C SUBUNIT B CCB3, CHLOROPLASTIC-RELATED"/>
    <property type="match status" value="1"/>
</dbReference>
<keyword evidence="2" id="KW-0812">Transmembrane</keyword>
<feature type="transmembrane region" description="Helical" evidence="2">
    <location>
        <begin position="12"/>
        <end position="32"/>
    </location>
</feature>
<dbReference type="EMBL" id="MECQ01000001">
    <property type="protein sequence ID" value="ODV55121.1"/>
    <property type="molecule type" value="Genomic_DNA"/>
</dbReference>
<feature type="transmembrane region" description="Helical" evidence="2">
    <location>
        <begin position="56"/>
        <end position="77"/>
    </location>
</feature>
<protein>
    <submittedName>
        <fullName evidence="4">YggT family protein</fullName>
    </submittedName>
</protein>
<accession>A0A1E4R3W4</accession>
<keyword evidence="2" id="KW-0472">Membrane</keyword>
<accession>A0A1H8DCU3</accession>
<dbReference type="OrthoDB" id="47652at2"/>
<dbReference type="RefSeq" id="WP_008173852.1">
    <property type="nucleotide sequence ID" value="NZ_BJOM01000002.1"/>
</dbReference>
<evidence type="ECO:0000256" key="2">
    <source>
        <dbReference type="SAM" id="Phobius"/>
    </source>
</evidence>
<dbReference type="Pfam" id="PF02325">
    <property type="entry name" value="CCB3_YggT"/>
    <property type="match status" value="1"/>
</dbReference>
<dbReference type="Proteomes" id="UP000094784">
    <property type="component" value="Unassembled WGS sequence"/>
</dbReference>
<dbReference type="EMBL" id="FOEL01000003">
    <property type="protein sequence ID" value="SEQ12979.1"/>
    <property type="molecule type" value="Genomic_DNA"/>
</dbReference>
<evidence type="ECO:0000313" key="4">
    <source>
        <dbReference type="EMBL" id="SEQ12979.1"/>
    </source>
</evidence>
<keyword evidence="2" id="KW-1133">Transmembrane helix</keyword>
<reference evidence="4 6" key="2">
    <citation type="submission" date="2016-10" db="EMBL/GenBank/DDBJ databases">
        <authorList>
            <person name="Varghese N."/>
            <person name="Submissions S."/>
        </authorList>
    </citation>
    <scope>NUCLEOTIDE SEQUENCE [LARGE SCALE GENOMIC DNA]</scope>
    <source>
        <strain evidence="4 6">TC-13</strain>
    </source>
</reference>
<dbReference type="InterPro" id="IPR003425">
    <property type="entry name" value="CCB3/YggT"/>
</dbReference>
<evidence type="ECO:0000313" key="6">
    <source>
        <dbReference type="Proteomes" id="UP000199410"/>
    </source>
</evidence>
<dbReference type="GO" id="GO:0016020">
    <property type="term" value="C:membrane"/>
    <property type="evidence" value="ECO:0007669"/>
    <property type="project" value="InterPro"/>
</dbReference>
<comment type="similarity">
    <text evidence="1">Belongs to the YggT family.</text>
</comment>
<comment type="caution">
    <text evidence="3">The sequence shown here is derived from an EMBL/GenBank/DDBJ whole genome shotgun (WGS) entry which is preliminary data.</text>
</comment>
<evidence type="ECO:0000256" key="1">
    <source>
        <dbReference type="ARBA" id="ARBA00010894"/>
    </source>
</evidence>
<sequence>MTFFIILGYVSLAFRIYSFMLIAYILMSWVPAAQNSAIGRMLEKVCEPYLGIFRKFIPPLGMIDISPIVAIFMLNFIERGLVIVIQKLFLMFV</sequence>
<evidence type="ECO:0000313" key="3">
    <source>
        <dbReference type="EMBL" id="ODV55121.1"/>
    </source>
</evidence>
<proteinExistence type="inferred from homology"/>
<dbReference type="KEGG" id="lfu:HR49_18975"/>